<dbReference type="EMBL" id="JAWDGP010001865">
    <property type="protein sequence ID" value="KAK3787398.1"/>
    <property type="molecule type" value="Genomic_DNA"/>
</dbReference>
<feature type="transmembrane region" description="Helical" evidence="2">
    <location>
        <begin position="80"/>
        <end position="99"/>
    </location>
</feature>
<proteinExistence type="predicted"/>
<feature type="transmembrane region" description="Helical" evidence="2">
    <location>
        <begin position="168"/>
        <end position="187"/>
    </location>
</feature>
<feature type="transmembrane region" description="Helical" evidence="2">
    <location>
        <begin position="137"/>
        <end position="156"/>
    </location>
</feature>
<feature type="transmembrane region" description="Helical" evidence="2">
    <location>
        <begin position="20"/>
        <end position="44"/>
    </location>
</feature>
<organism evidence="3 4">
    <name type="scientific">Elysia crispata</name>
    <name type="common">lettuce slug</name>
    <dbReference type="NCBI Taxonomy" id="231223"/>
    <lineage>
        <taxon>Eukaryota</taxon>
        <taxon>Metazoa</taxon>
        <taxon>Spiralia</taxon>
        <taxon>Lophotrochozoa</taxon>
        <taxon>Mollusca</taxon>
        <taxon>Gastropoda</taxon>
        <taxon>Heterobranchia</taxon>
        <taxon>Euthyneura</taxon>
        <taxon>Panpulmonata</taxon>
        <taxon>Sacoglossa</taxon>
        <taxon>Placobranchoidea</taxon>
        <taxon>Plakobranchidae</taxon>
        <taxon>Elysia</taxon>
    </lineage>
</organism>
<sequence length="429" mass="47842">MSISDNMKSSTMAADLCQVFSVFFAILVRVILAVFSILTVMVVVRERNDQRFWALTSILSLLLIEGVYTVVKRRGQERKWVCLCFACYFLASVPSVWLLELQKIGKFKSNLANTNTTSALSNLPGLSTNFELESNDIIFILENLLVFLPILCRWILPRGQITRDQLSQLLFVFIGMASDVMELFQLFEEEKVKQDSYMPYVILTVWTLSLFQFTLVLTMSASPEKARLAKGSTAADHLDPVTDRNTKNAGLKRRKKTLRQYLTQSEIWSLVISILMQDGPYLGVRLYAVIELGVINSTIFFFVLKNIIVVLLLGYRLVVVGLLVKEGDALSADRDDQQAADGAVVTPDFTGHSGSYDVNKVTPEDLDPGEAPPSPKPVESDSDRMRIRSVTSISGVSEPESQTPKPPISGKRRFGSPKVAPSDDKPDIV</sequence>
<keyword evidence="2" id="KW-0812">Transmembrane</keyword>
<accession>A0AAE1AGY6</accession>
<gene>
    <name evidence="3" type="ORF">RRG08_032355</name>
</gene>
<comment type="caution">
    <text evidence="3">The sequence shown here is derived from an EMBL/GenBank/DDBJ whole genome shotgun (WGS) entry which is preliminary data.</text>
</comment>
<feature type="transmembrane region" description="Helical" evidence="2">
    <location>
        <begin position="50"/>
        <end position="68"/>
    </location>
</feature>
<keyword evidence="2" id="KW-1133">Transmembrane helix</keyword>
<feature type="transmembrane region" description="Helical" evidence="2">
    <location>
        <begin position="199"/>
        <end position="220"/>
    </location>
</feature>
<name>A0AAE1AGY6_9GAST</name>
<dbReference type="PANTHER" id="PTHR22168:SF3">
    <property type="entry name" value="TRANSMEMBRANE PROTEIN 26"/>
    <property type="match status" value="1"/>
</dbReference>
<keyword evidence="4" id="KW-1185">Reference proteome</keyword>
<dbReference type="Pfam" id="PF09772">
    <property type="entry name" value="Tmem26"/>
    <property type="match status" value="1"/>
</dbReference>
<evidence type="ECO:0000313" key="4">
    <source>
        <dbReference type="Proteomes" id="UP001283361"/>
    </source>
</evidence>
<protein>
    <recommendedName>
        <fullName evidence="5">Transmembrane protein 26</fullName>
    </recommendedName>
</protein>
<evidence type="ECO:0000256" key="1">
    <source>
        <dbReference type="SAM" id="MobiDB-lite"/>
    </source>
</evidence>
<keyword evidence="2" id="KW-0472">Membrane</keyword>
<feature type="region of interest" description="Disordered" evidence="1">
    <location>
        <begin position="334"/>
        <end position="429"/>
    </location>
</feature>
<feature type="compositionally biased region" description="Polar residues" evidence="1">
    <location>
        <begin position="389"/>
        <end position="403"/>
    </location>
</feature>
<dbReference type="PANTHER" id="PTHR22168">
    <property type="entry name" value="TMEM26 PROTEIN"/>
    <property type="match status" value="1"/>
</dbReference>
<evidence type="ECO:0008006" key="5">
    <source>
        <dbReference type="Google" id="ProtNLM"/>
    </source>
</evidence>
<dbReference type="AlphaFoldDB" id="A0AAE1AGY6"/>
<evidence type="ECO:0000256" key="2">
    <source>
        <dbReference type="SAM" id="Phobius"/>
    </source>
</evidence>
<feature type="transmembrane region" description="Helical" evidence="2">
    <location>
        <begin position="299"/>
        <end position="324"/>
    </location>
</feature>
<reference evidence="3" key="1">
    <citation type="journal article" date="2023" name="G3 (Bethesda)">
        <title>A reference genome for the long-term kleptoplast-retaining sea slug Elysia crispata morphotype clarki.</title>
        <authorList>
            <person name="Eastman K.E."/>
            <person name="Pendleton A.L."/>
            <person name="Shaikh M.A."/>
            <person name="Suttiyut T."/>
            <person name="Ogas R."/>
            <person name="Tomko P."/>
            <person name="Gavelis G."/>
            <person name="Widhalm J.R."/>
            <person name="Wisecaver J.H."/>
        </authorList>
    </citation>
    <scope>NUCLEOTIDE SEQUENCE</scope>
    <source>
        <strain evidence="3">ECLA1</strain>
    </source>
</reference>
<dbReference type="Proteomes" id="UP001283361">
    <property type="component" value="Unassembled WGS sequence"/>
</dbReference>
<evidence type="ECO:0000313" key="3">
    <source>
        <dbReference type="EMBL" id="KAK3787398.1"/>
    </source>
</evidence>
<dbReference type="InterPro" id="IPR019169">
    <property type="entry name" value="Transmembrane_26"/>
</dbReference>